<dbReference type="GO" id="GO:0005829">
    <property type="term" value="C:cytosol"/>
    <property type="evidence" value="ECO:0007669"/>
    <property type="project" value="TreeGrafter"/>
</dbReference>
<dbReference type="GO" id="GO:0006974">
    <property type="term" value="P:DNA damage response"/>
    <property type="evidence" value="ECO:0007669"/>
    <property type="project" value="TreeGrafter"/>
</dbReference>
<dbReference type="CDD" id="cd01166">
    <property type="entry name" value="KdgK"/>
    <property type="match status" value="1"/>
</dbReference>
<sequence>MTAQKKRIVSIGECMVELAPTGAPDGFVASFAGDTYNTAWYLAQLQPTWDIDYVTCIGTDPMSDKMAAFTQAAGIGTDHIGRLETHTMGLYMIHLDDGERSFAYWRGQAAARELMRQKGLVDKAIAGADIVYLSGISIAILDDAGRAGLREQLKAARANGVTIAFDPNLRLRLWPDATAMCAAIMDFASVSDIVFPSHDEEALFFGDADIAATQARYQAAGCTTIIVKNGGGEIRYLSNGETASFMPQKAEKVRDTTAAGDSFNAGFLGAVGDTEAQIAAGCALAEQVIQGAGALVVGAVAAR</sequence>
<feature type="domain" description="Carbohydrate kinase PfkB" evidence="4">
    <location>
        <begin position="6"/>
        <end position="294"/>
    </location>
</feature>
<dbReference type="GO" id="GO:0019698">
    <property type="term" value="P:D-galacturonate catabolic process"/>
    <property type="evidence" value="ECO:0007669"/>
    <property type="project" value="TreeGrafter"/>
</dbReference>
<dbReference type="InterPro" id="IPR050306">
    <property type="entry name" value="PfkB_Carbo_kinase"/>
</dbReference>
<comment type="caution">
    <text evidence="5">The sequence shown here is derived from an EMBL/GenBank/DDBJ whole genome shotgun (WGS) entry which is preliminary data.</text>
</comment>
<accession>A0A7W9BLG7</accession>
<dbReference type="AlphaFoldDB" id="A0A7W9BLG7"/>
<reference evidence="5 6" key="1">
    <citation type="submission" date="2020-08" db="EMBL/GenBank/DDBJ databases">
        <title>Genomic Encyclopedia of Type Strains, Phase IV (KMG-IV): sequencing the most valuable type-strain genomes for metagenomic binning, comparative biology and taxonomic classification.</title>
        <authorList>
            <person name="Goeker M."/>
        </authorList>
    </citation>
    <scope>NUCLEOTIDE SEQUENCE [LARGE SCALE GENOMIC DNA]</scope>
    <source>
        <strain evidence="5 6">DSM 101064</strain>
    </source>
</reference>
<keyword evidence="6" id="KW-1185">Reference proteome</keyword>
<dbReference type="Pfam" id="PF00294">
    <property type="entry name" value="PfkB"/>
    <property type="match status" value="1"/>
</dbReference>
<organism evidence="5 6">
    <name type="scientific">Yoonia ponticola</name>
    <dbReference type="NCBI Taxonomy" id="1524255"/>
    <lineage>
        <taxon>Bacteria</taxon>
        <taxon>Pseudomonadati</taxon>
        <taxon>Pseudomonadota</taxon>
        <taxon>Alphaproteobacteria</taxon>
        <taxon>Rhodobacterales</taxon>
        <taxon>Paracoccaceae</taxon>
        <taxon>Yoonia</taxon>
    </lineage>
</organism>
<evidence type="ECO:0000313" key="6">
    <source>
        <dbReference type="Proteomes" id="UP000535415"/>
    </source>
</evidence>
<dbReference type="PANTHER" id="PTHR43085:SF15">
    <property type="entry name" value="2-DEHYDRO-3-DEOXYGLUCONOKINASE"/>
    <property type="match status" value="1"/>
</dbReference>
<dbReference type="Gene3D" id="3.40.1190.20">
    <property type="match status" value="1"/>
</dbReference>
<dbReference type="InterPro" id="IPR002173">
    <property type="entry name" value="Carboh/pur_kinase_PfkB_CS"/>
</dbReference>
<gene>
    <name evidence="5" type="ORF">FHS72_002148</name>
</gene>
<protein>
    <submittedName>
        <fullName evidence="5">2-dehydro-3-deoxygluconokinase</fullName>
        <ecNumber evidence="5">2.7.1.45</ecNumber>
    </submittedName>
</protein>
<comment type="similarity">
    <text evidence="1">Belongs to the carbohydrate kinase PfkB family.</text>
</comment>
<dbReference type="EMBL" id="JACIJM010000005">
    <property type="protein sequence ID" value="MBB5722522.1"/>
    <property type="molecule type" value="Genomic_DNA"/>
</dbReference>
<evidence type="ECO:0000256" key="3">
    <source>
        <dbReference type="ARBA" id="ARBA00022777"/>
    </source>
</evidence>
<dbReference type="InterPro" id="IPR011611">
    <property type="entry name" value="PfkB_dom"/>
</dbReference>
<name>A0A7W9BLG7_9RHOB</name>
<evidence type="ECO:0000259" key="4">
    <source>
        <dbReference type="Pfam" id="PF00294"/>
    </source>
</evidence>
<keyword evidence="2 5" id="KW-0808">Transferase</keyword>
<proteinExistence type="inferred from homology"/>
<keyword evidence="3 5" id="KW-0418">Kinase</keyword>
<dbReference type="Proteomes" id="UP000535415">
    <property type="component" value="Unassembled WGS sequence"/>
</dbReference>
<dbReference type="EC" id="2.7.1.45" evidence="5"/>
<dbReference type="PROSITE" id="PS00584">
    <property type="entry name" value="PFKB_KINASES_2"/>
    <property type="match status" value="1"/>
</dbReference>
<dbReference type="GO" id="GO:0008673">
    <property type="term" value="F:2-dehydro-3-deoxygluconokinase activity"/>
    <property type="evidence" value="ECO:0007669"/>
    <property type="project" value="UniProtKB-EC"/>
</dbReference>
<dbReference type="InterPro" id="IPR029056">
    <property type="entry name" value="Ribokinase-like"/>
</dbReference>
<dbReference type="GO" id="GO:0042840">
    <property type="term" value="P:D-glucuronate catabolic process"/>
    <property type="evidence" value="ECO:0007669"/>
    <property type="project" value="TreeGrafter"/>
</dbReference>
<evidence type="ECO:0000256" key="2">
    <source>
        <dbReference type="ARBA" id="ARBA00022679"/>
    </source>
</evidence>
<dbReference type="SUPFAM" id="SSF53613">
    <property type="entry name" value="Ribokinase-like"/>
    <property type="match status" value="1"/>
</dbReference>
<dbReference type="RefSeq" id="WP_183528853.1">
    <property type="nucleotide sequence ID" value="NZ_JACIJM010000005.1"/>
</dbReference>
<evidence type="ECO:0000313" key="5">
    <source>
        <dbReference type="EMBL" id="MBB5722522.1"/>
    </source>
</evidence>
<evidence type="ECO:0000256" key="1">
    <source>
        <dbReference type="ARBA" id="ARBA00010688"/>
    </source>
</evidence>
<dbReference type="PANTHER" id="PTHR43085">
    <property type="entry name" value="HEXOKINASE FAMILY MEMBER"/>
    <property type="match status" value="1"/>
</dbReference>